<dbReference type="Proteomes" id="UP000249464">
    <property type="component" value="Unassembled WGS sequence"/>
</dbReference>
<organism evidence="2 3">
    <name type="scientific">Microbotryum silenes-dioicae</name>
    <dbReference type="NCBI Taxonomy" id="796604"/>
    <lineage>
        <taxon>Eukaryota</taxon>
        <taxon>Fungi</taxon>
        <taxon>Dikarya</taxon>
        <taxon>Basidiomycota</taxon>
        <taxon>Pucciniomycotina</taxon>
        <taxon>Microbotryomycetes</taxon>
        <taxon>Microbotryales</taxon>
        <taxon>Microbotryaceae</taxon>
        <taxon>Microbotryum</taxon>
    </lineage>
</organism>
<name>A0A2X0ME51_9BASI</name>
<accession>A0A2X0ME51</accession>
<proteinExistence type="predicted"/>
<dbReference type="AlphaFoldDB" id="A0A2X0ME51"/>
<reference evidence="2 3" key="1">
    <citation type="submission" date="2016-11" db="EMBL/GenBank/DDBJ databases">
        <authorList>
            <person name="Jaros S."/>
            <person name="Januszkiewicz K."/>
            <person name="Wedrychowicz H."/>
        </authorList>
    </citation>
    <scope>NUCLEOTIDE SEQUENCE [LARGE SCALE GENOMIC DNA]</scope>
</reference>
<evidence type="ECO:0000313" key="2">
    <source>
        <dbReference type="EMBL" id="SGY72708.1"/>
    </source>
</evidence>
<keyword evidence="3" id="KW-1185">Reference proteome</keyword>
<feature type="region of interest" description="Disordered" evidence="1">
    <location>
        <begin position="1"/>
        <end position="22"/>
    </location>
</feature>
<protein>
    <submittedName>
        <fullName evidence="2">BQ5605_C005g03199 protein</fullName>
    </submittedName>
</protein>
<dbReference type="EMBL" id="FQNC01000047">
    <property type="protein sequence ID" value="SGY72708.1"/>
    <property type="molecule type" value="Genomic_DNA"/>
</dbReference>
<evidence type="ECO:0000256" key="1">
    <source>
        <dbReference type="SAM" id="MobiDB-lite"/>
    </source>
</evidence>
<gene>
    <name evidence="2" type="primary">BQ5605_C005g03199</name>
    <name evidence="2" type="ORF">BQ5605_C005G03199</name>
</gene>
<sequence length="75" mass="8013">MADEPDEEAGPTISMLSSTGKDRCRQLSHLHPAWARGNSGGTGARSPSYSHGYLRFEMRRSIKPSKGGVVLDGPG</sequence>
<evidence type="ECO:0000313" key="3">
    <source>
        <dbReference type="Proteomes" id="UP000249464"/>
    </source>
</evidence>